<feature type="domain" description="DUF4349" evidence="4">
    <location>
        <begin position="83"/>
        <end position="297"/>
    </location>
</feature>
<feature type="transmembrane region" description="Helical" evidence="2">
    <location>
        <begin position="277"/>
        <end position="301"/>
    </location>
</feature>
<feature type="compositionally biased region" description="Low complexity" evidence="1">
    <location>
        <begin position="58"/>
        <end position="75"/>
    </location>
</feature>
<keyword evidence="3" id="KW-0732">Signal</keyword>
<keyword evidence="2" id="KW-1133">Transmembrane helix</keyword>
<dbReference type="PROSITE" id="PS51257">
    <property type="entry name" value="PROKAR_LIPOPROTEIN"/>
    <property type="match status" value="1"/>
</dbReference>
<evidence type="ECO:0000313" key="6">
    <source>
        <dbReference type="Proteomes" id="UP000198806"/>
    </source>
</evidence>
<reference evidence="5 6" key="1">
    <citation type="submission" date="2016-10" db="EMBL/GenBank/DDBJ databases">
        <authorList>
            <person name="de Groot N.N."/>
        </authorList>
    </citation>
    <scope>NUCLEOTIDE SEQUENCE [LARGE SCALE GENOMIC DNA]</scope>
    <source>
        <strain evidence="5 6">DSM 1283</strain>
    </source>
</reference>
<evidence type="ECO:0000256" key="1">
    <source>
        <dbReference type="SAM" id="MobiDB-lite"/>
    </source>
</evidence>
<keyword evidence="2" id="KW-0812">Transmembrane</keyword>
<evidence type="ECO:0000256" key="3">
    <source>
        <dbReference type="SAM" id="SignalP"/>
    </source>
</evidence>
<dbReference type="Proteomes" id="UP000198806">
    <property type="component" value="Unassembled WGS sequence"/>
</dbReference>
<dbReference type="EMBL" id="FOWD01000011">
    <property type="protein sequence ID" value="SFO15682.1"/>
    <property type="molecule type" value="Genomic_DNA"/>
</dbReference>
<dbReference type="Pfam" id="PF14257">
    <property type="entry name" value="DUF4349"/>
    <property type="match status" value="1"/>
</dbReference>
<dbReference type="RefSeq" id="WP_091685927.1">
    <property type="nucleotide sequence ID" value="NZ_BAABFM010000085.1"/>
</dbReference>
<dbReference type="AlphaFoldDB" id="A0A1I5EVY0"/>
<feature type="chain" id="PRO_5011636154" description="DUF4349 domain-containing protein" evidence="3">
    <location>
        <begin position="29"/>
        <end position="329"/>
    </location>
</feature>
<feature type="region of interest" description="Disordered" evidence="1">
    <location>
        <begin position="34"/>
        <end position="78"/>
    </location>
</feature>
<name>A0A1I5EVY0_9FIRM</name>
<feature type="signal peptide" evidence="3">
    <location>
        <begin position="1"/>
        <end position="28"/>
    </location>
</feature>
<gene>
    <name evidence="5" type="ORF">SAMN04489757_11131</name>
</gene>
<evidence type="ECO:0000313" key="5">
    <source>
        <dbReference type="EMBL" id="SFO15682.1"/>
    </source>
</evidence>
<keyword evidence="6" id="KW-1185">Reference proteome</keyword>
<evidence type="ECO:0000259" key="4">
    <source>
        <dbReference type="Pfam" id="PF14257"/>
    </source>
</evidence>
<dbReference type="OrthoDB" id="2162337at2"/>
<dbReference type="InterPro" id="IPR025645">
    <property type="entry name" value="DUF4349"/>
</dbReference>
<accession>A0A1I5EVY0</accession>
<protein>
    <recommendedName>
        <fullName evidence="4">DUF4349 domain-containing protein</fullName>
    </recommendedName>
</protein>
<keyword evidence="2" id="KW-0472">Membrane</keyword>
<dbReference type="STRING" id="1527.SAMN04489757_11131"/>
<sequence length="329" mass="37771">MQRKRSFYMVLLLAFIMLLAACSKKDHATEKGKYGYEDTGWTDSNSTEPALPEEAAGESKSNESITNTSSINMNNPLNNSQDKIIRRVNLEVETQEFDKFISSIDTHINQLGGYVENSNMTGRSYYSNNSVRYGSIVARIPKARLNEFLNTVDDISNVVTRNETTENVTIKYVDVESHKKALEIEQERLLVLLEKVETLEDIITLEGRLSTVRYELESYEAQLRTYDNLVEYSTVTMNIQEVERMTAVAEKKLSVWERIRIGFGNTMFNIGEGLQNFFVWFIVNLPYLLIWAVIIAMIAIISRRYVKKGKIKSTAKDEPILKEDKPKQE</sequence>
<proteinExistence type="predicted"/>
<organism evidence="5 6">
    <name type="scientific">Anaerocolumna aminovalerica</name>
    <dbReference type="NCBI Taxonomy" id="1527"/>
    <lineage>
        <taxon>Bacteria</taxon>
        <taxon>Bacillati</taxon>
        <taxon>Bacillota</taxon>
        <taxon>Clostridia</taxon>
        <taxon>Lachnospirales</taxon>
        <taxon>Lachnospiraceae</taxon>
        <taxon>Anaerocolumna</taxon>
    </lineage>
</organism>
<evidence type="ECO:0000256" key="2">
    <source>
        <dbReference type="SAM" id="Phobius"/>
    </source>
</evidence>